<dbReference type="STRING" id="45235.A0A2K3QGG5"/>
<dbReference type="AlphaFoldDB" id="A0A2K3QGG5"/>
<sequence>MKAARAAVPAARIAEIAARPPPGYSVPSPASDAELPDYAAATANADGSVTIRPHGWSVFSGLHLADVRGAVRGVPVPLAHQEIHCGAEYYAPGYADGVHDALSGPRPQRAGGAEYQEQGQDAQCWV</sequence>
<accession>A0A2K3QGG5</accession>
<dbReference type="OrthoDB" id="4926905at2759"/>
<proteinExistence type="predicted"/>
<protein>
    <submittedName>
        <fullName evidence="2">Uncharacterized protein</fullName>
    </submittedName>
</protein>
<evidence type="ECO:0000313" key="3">
    <source>
        <dbReference type="Proteomes" id="UP000236621"/>
    </source>
</evidence>
<feature type="non-terminal residue" evidence="2">
    <location>
        <position position="126"/>
    </location>
</feature>
<feature type="compositionally biased region" description="Polar residues" evidence="1">
    <location>
        <begin position="117"/>
        <end position="126"/>
    </location>
</feature>
<name>A0A2K3QGG5_9HYPO</name>
<dbReference type="EMBL" id="NRSZ01000523">
    <property type="protein sequence ID" value="PNY26619.1"/>
    <property type="molecule type" value="Genomic_DNA"/>
</dbReference>
<dbReference type="Proteomes" id="UP000236621">
    <property type="component" value="Unassembled WGS sequence"/>
</dbReference>
<organism evidence="2 3">
    <name type="scientific">Tolypocladium capitatum</name>
    <dbReference type="NCBI Taxonomy" id="45235"/>
    <lineage>
        <taxon>Eukaryota</taxon>
        <taxon>Fungi</taxon>
        <taxon>Dikarya</taxon>
        <taxon>Ascomycota</taxon>
        <taxon>Pezizomycotina</taxon>
        <taxon>Sordariomycetes</taxon>
        <taxon>Hypocreomycetidae</taxon>
        <taxon>Hypocreales</taxon>
        <taxon>Ophiocordycipitaceae</taxon>
        <taxon>Tolypocladium</taxon>
    </lineage>
</organism>
<feature type="region of interest" description="Disordered" evidence="1">
    <location>
        <begin position="107"/>
        <end position="126"/>
    </location>
</feature>
<evidence type="ECO:0000313" key="2">
    <source>
        <dbReference type="EMBL" id="PNY26619.1"/>
    </source>
</evidence>
<keyword evidence="3" id="KW-1185">Reference proteome</keyword>
<evidence type="ECO:0000256" key="1">
    <source>
        <dbReference type="SAM" id="MobiDB-lite"/>
    </source>
</evidence>
<comment type="caution">
    <text evidence="2">The sequence shown here is derived from an EMBL/GenBank/DDBJ whole genome shotgun (WGS) entry which is preliminary data.</text>
</comment>
<gene>
    <name evidence="2" type="ORF">TCAP_03453</name>
</gene>
<reference evidence="2 3" key="1">
    <citation type="submission" date="2017-08" db="EMBL/GenBank/DDBJ databases">
        <title>Harnessing the power of phylogenomics to disentangle the directionality and signatures of interkingdom host jumping in the parasitic fungal genus Tolypocladium.</title>
        <authorList>
            <person name="Quandt C.A."/>
            <person name="Patterson W."/>
            <person name="Spatafora J.W."/>
        </authorList>
    </citation>
    <scope>NUCLEOTIDE SEQUENCE [LARGE SCALE GENOMIC DNA]</scope>
    <source>
        <strain evidence="2 3">CBS 113982</strain>
    </source>
</reference>